<evidence type="ECO:0000313" key="2">
    <source>
        <dbReference type="EMBL" id="QCD80664.1"/>
    </source>
</evidence>
<dbReference type="InterPro" id="IPR001920">
    <property type="entry name" value="Asp/Glu_race"/>
</dbReference>
<evidence type="ECO:0000313" key="3">
    <source>
        <dbReference type="Proteomes" id="UP000501690"/>
    </source>
</evidence>
<dbReference type="AlphaFoldDB" id="A0A4D6L0E1"/>
<dbReference type="PANTHER" id="PTHR21198:SF10">
    <property type="entry name" value="ASPARTATE RACEMASE"/>
    <property type="match status" value="1"/>
</dbReference>
<reference evidence="2 3" key="1">
    <citation type="submission" date="2019-04" db="EMBL/GenBank/DDBJ databases">
        <title>An improved genome assembly and genetic linkage map for asparagus bean, Vigna unguiculata ssp. sesquipedialis.</title>
        <authorList>
            <person name="Xia Q."/>
            <person name="Zhang R."/>
            <person name="Dong Y."/>
        </authorList>
    </citation>
    <scope>NUCLEOTIDE SEQUENCE [LARGE SCALE GENOMIC DNA]</scope>
    <source>
        <tissue evidence="2">Leaf</tissue>
    </source>
</reference>
<accession>A0A4D6L0E1</accession>
<keyword evidence="1" id="KW-0413">Isomerase</keyword>
<dbReference type="Proteomes" id="UP000501690">
    <property type="component" value="Linkage Group LG2"/>
</dbReference>
<protein>
    <submittedName>
        <fullName evidence="2">Aspartate racemase</fullName>
    </submittedName>
</protein>
<dbReference type="Gene3D" id="3.40.50.1860">
    <property type="match status" value="2"/>
</dbReference>
<gene>
    <name evidence="2" type="ORF">DEO72_LG2g986</name>
</gene>
<name>A0A4D6L0E1_VIGUN</name>
<organism evidence="2 3">
    <name type="scientific">Vigna unguiculata</name>
    <name type="common">Cowpea</name>
    <dbReference type="NCBI Taxonomy" id="3917"/>
    <lineage>
        <taxon>Eukaryota</taxon>
        <taxon>Viridiplantae</taxon>
        <taxon>Streptophyta</taxon>
        <taxon>Embryophyta</taxon>
        <taxon>Tracheophyta</taxon>
        <taxon>Spermatophyta</taxon>
        <taxon>Magnoliopsida</taxon>
        <taxon>eudicotyledons</taxon>
        <taxon>Gunneridae</taxon>
        <taxon>Pentapetalae</taxon>
        <taxon>rosids</taxon>
        <taxon>fabids</taxon>
        <taxon>Fabales</taxon>
        <taxon>Fabaceae</taxon>
        <taxon>Papilionoideae</taxon>
        <taxon>50 kb inversion clade</taxon>
        <taxon>NPAAA clade</taxon>
        <taxon>indigoferoid/millettioid clade</taxon>
        <taxon>Phaseoleae</taxon>
        <taxon>Vigna</taxon>
    </lineage>
</organism>
<dbReference type="GO" id="GO:0047661">
    <property type="term" value="F:amino-acid racemase activity"/>
    <property type="evidence" value="ECO:0007669"/>
    <property type="project" value="InterPro"/>
</dbReference>
<dbReference type="Pfam" id="PF01177">
    <property type="entry name" value="Asp_Glu_race"/>
    <property type="match status" value="1"/>
</dbReference>
<dbReference type="InterPro" id="IPR015942">
    <property type="entry name" value="Asp/Glu/hydantoin_racemase"/>
</dbReference>
<sequence>MSACALSDLALKSAIGLPKAKHRNHENPSNRVLTLNHPPFLTGDAFRKRTQTRCRAKSNLSTGLQLSSEENGKYAEAGSSLMRCESSAGSLLSQPNTVGVIGGVSVLSTLIFLEKLACWGSRNGLPKAKHRNHENPSNRVLVFSDVTVTTFLSTCRLFTGDETGMLEMLERGILMSLQTLNHPPFLTGDAFRKRTQTRCRAKSNLSTGLQLSSEENGKYAEAGSSLMRCESSAGSLLSQPNTVGVIGGVSVLSTLIFLEKLACWGSRNGRECPPFVVSSDDVLSKVLSFRGPLPSARSRVDRIKLNQDFVIENLRCKRNFLQQSGAQGLAMPCHLSHAWHSEISEDSSLPFLHVGDCVALELKNAKLKPIHAAYTVRIGLLTTDSAFVASYYQEKLQSQGFEVVLLDKATEEHVLVPAMEALYRKDIEGARNLLRIAIHVLLVRAVNLVLLASDDLLGVLPHNDPLLRKCIDPMDALARSIIHWAETTAKVHKKL</sequence>
<proteinExistence type="predicted"/>
<dbReference type="SUPFAM" id="SSF53681">
    <property type="entry name" value="Aspartate/glutamate racemase"/>
    <property type="match status" value="2"/>
</dbReference>
<evidence type="ECO:0000256" key="1">
    <source>
        <dbReference type="ARBA" id="ARBA00023235"/>
    </source>
</evidence>
<dbReference type="PANTHER" id="PTHR21198">
    <property type="entry name" value="GLUTAMATE RACEMASE"/>
    <property type="match status" value="1"/>
</dbReference>
<dbReference type="EMBL" id="CP039346">
    <property type="protein sequence ID" value="QCD80664.1"/>
    <property type="molecule type" value="Genomic_DNA"/>
</dbReference>
<keyword evidence="3" id="KW-1185">Reference proteome</keyword>